<evidence type="ECO:0008006" key="3">
    <source>
        <dbReference type="Google" id="ProtNLM"/>
    </source>
</evidence>
<proteinExistence type="predicted"/>
<reference evidence="2" key="1">
    <citation type="journal article" date="2023" name="Virus Res">
        <title>Broad-host-range lytic Erwinia phage Key with exopolysaccharide degrading activity.</title>
        <authorList>
            <person name="Zlatohurska M."/>
            <person name="Gorb T."/>
            <person name="Romaniuk L."/>
            <person name="Shenderovska N."/>
            <person name="Faidiuk Y."/>
            <person name="Zhuminska G."/>
            <person name="Hubar Y."/>
            <person name="Hubar O."/>
            <person name="Kropinski A.M."/>
            <person name="Kushkina A."/>
            <person name="Tovkach F."/>
        </authorList>
    </citation>
    <scope>NUCLEOTIDE SEQUENCE [LARGE SCALE GENOMIC DNA]</scope>
</reference>
<accession>A0AAE8BG14</accession>
<name>A0AAE8BG14_9CAUD</name>
<keyword evidence="2" id="KW-1185">Reference proteome</keyword>
<dbReference type="Proteomes" id="UP001215551">
    <property type="component" value="Segment"/>
</dbReference>
<evidence type="ECO:0000313" key="1">
    <source>
        <dbReference type="EMBL" id="QYC51583.1"/>
    </source>
</evidence>
<dbReference type="PROSITE" id="PS51257">
    <property type="entry name" value="PROKAR_LIPOPROTEIN"/>
    <property type="match status" value="1"/>
</dbReference>
<dbReference type="EMBL" id="MZ616364">
    <property type="protein sequence ID" value="QYC51583.1"/>
    <property type="molecule type" value="Genomic_DNA"/>
</dbReference>
<organism evidence="1 2">
    <name type="scientific">Erwinia phage KEY</name>
    <dbReference type="NCBI Taxonomy" id="2821255"/>
    <lineage>
        <taxon>Viruses</taxon>
        <taxon>Duplodnaviria</taxon>
        <taxon>Heunggongvirae</taxon>
        <taxon>Uroviricota</taxon>
        <taxon>Caudoviricetes</taxon>
        <taxon>Demerecviridae</taxon>
        <taxon>Keyvirus</taxon>
        <taxon>Keyvirus key</taxon>
    </lineage>
</organism>
<evidence type="ECO:0000313" key="2">
    <source>
        <dbReference type="Proteomes" id="UP001215551"/>
    </source>
</evidence>
<protein>
    <recommendedName>
        <fullName evidence="3">Lipoprotein</fullName>
    </recommendedName>
</protein>
<sequence length="67" mass="7606">MRKLILVSVLLLTGCFGHKSAKDTQKEYDWAVEFCGGKKENIDSFYIYDSLPSKAYCKDGRKADIPL</sequence>
<gene>
    <name evidence="1" type="ORF">key_092</name>
</gene>